<evidence type="ECO:0000313" key="1">
    <source>
        <dbReference type="EMBL" id="CAI2369204.1"/>
    </source>
</evidence>
<reference evidence="1" key="1">
    <citation type="submission" date="2023-07" db="EMBL/GenBank/DDBJ databases">
        <authorList>
            <consortium name="AG Swart"/>
            <person name="Singh M."/>
            <person name="Singh A."/>
            <person name="Seah K."/>
            <person name="Emmerich C."/>
        </authorList>
    </citation>
    <scope>NUCLEOTIDE SEQUENCE</scope>
    <source>
        <strain evidence="1">DP1</strain>
    </source>
</reference>
<name>A0AAD1XAJ2_EUPCR</name>
<comment type="caution">
    <text evidence="1">The sequence shown here is derived from an EMBL/GenBank/DDBJ whole genome shotgun (WGS) entry which is preliminary data.</text>
</comment>
<dbReference type="AlphaFoldDB" id="A0AAD1XAJ2"/>
<gene>
    <name evidence="1" type="ORF">ECRASSUSDP1_LOCUS10502</name>
</gene>
<sequence length="367" mass="41969">MMSLGDSKPVRIRGYNHGLSEGIQQTSKQNSSIGHSIPDRKFLNLIQMASCGGKEKAKLDTNILNRVSKNFKKTKKLNTCTNTAIRLSYTNKQQIKKLIQHLSLQQKKAFEQRNEFQTKNYEKILGAIKQCDSKSINLSENQSSQLYQIPFANIALKKIRNNRNLGGVEITTRKSKLSEYMSLNSMSKRISTKSSEKGWKFKDYKFPTVLPQEHSNSVITADVKRSKSCGKPCLEVKDIYQIFGLKSSSSSKETIDLPFVDEEIKQKKIFRVHKKSKSSEKAKNFTLYQTFTEAPIINVLKPKSSELRKALKNTPKWKSSVSRTLQNSPMILPLENPELALTTRGFVDFKTKLKRKYKKGEFFAKFC</sequence>
<evidence type="ECO:0000313" key="2">
    <source>
        <dbReference type="Proteomes" id="UP001295684"/>
    </source>
</evidence>
<dbReference type="EMBL" id="CAMPGE010010352">
    <property type="protein sequence ID" value="CAI2369204.1"/>
    <property type="molecule type" value="Genomic_DNA"/>
</dbReference>
<dbReference type="Proteomes" id="UP001295684">
    <property type="component" value="Unassembled WGS sequence"/>
</dbReference>
<protein>
    <submittedName>
        <fullName evidence="1">Uncharacterized protein</fullName>
    </submittedName>
</protein>
<organism evidence="1 2">
    <name type="scientific">Euplotes crassus</name>
    <dbReference type="NCBI Taxonomy" id="5936"/>
    <lineage>
        <taxon>Eukaryota</taxon>
        <taxon>Sar</taxon>
        <taxon>Alveolata</taxon>
        <taxon>Ciliophora</taxon>
        <taxon>Intramacronucleata</taxon>
        <taxon>Spirotrichea</taxon>
        <taxon>Hypotrichia</taxon>
        <taxon>Euplotida</taxon>
        <taxon>Euplotidae</taxon>
        <taxon>Moneuplotes</taxon>
    </lineage>
</organism>
<keyword evidence="2" id="KW-1185">Reference proteome</keyword>
<proteinExistence type="predicted"/>
<accession>A0AAD1XAJ2</accession>